<accession>A0A0V1DIA9</accession>
<sequence>MLRVIDTLASIMIAVETIAFTIKHTVVRQHSRYVHSGRTANVEFPRILAASVHTPYRCCIILRNCLKASRDNITDRPMICMLNIYPCLTVKISARKEWTVWRI</sequence>
<dbReference type="OrthoDB" id="10556983at2759"/>
<gene>
    <name evidence="1" type="ORF">T03_17564</name>
</gene>
<name>A0A0V1DIA9_TRIBR</name>
<dbReference type="AlphaFoldDB" id="A0A0V1DIA9"/>
<proteinExistence type="predicted"/>
<evidence type="ECO:0000313" key="1">
    <source>
        <dbReference type="EMBL" id="KRY61324.1"/>
    </source>
</evidence>
<protein>
    <submittedName>
        <fullName evidence="1">Uncharacterized protein</fullName>
    </submittedName>
</protein>
<keyword evidence="2" id="KW-1185">Reference proteome</keyword>
<organism evidence="1 2">
    <name type="scientific">Trichinella britovi</name>
    <name type="common">Parasitic roundworm</name>
    <dbReference type="NCBI Taxonomy" id="45882"/>
    <lineage>
        <taxon>Eukaryota</taxon>
        <taxon>Metazoa</taxon>
        <taxon>Ecdysozoa</taxon>
        <taxon>Nematoda</taxon>
        <taxon>Enoplea</taxon>
        <taxon>Dorylaimia</taxon>
        <taxon>Trichinellida</taxon>
        <taxon>Trichinellidae</taxon>
        <taxon>Trichinella</taxon>
    </lineage>
</organism>
<evidence type="ECO:0000313" key="2">
    <source>
        <dbReference type="Proteomes" id="UP000054653"/>
    </source>
</evidence>
<reference evidence="1 2" key="1">
    <citation type="submission" date="2015-01" db="EMBL/GenBank/DDBJ databases">
        <title>Evolution of Trichinella species and genotypes.</title>
        <authorList>
            <person name="Korhonen P.K."/>
            <person name="Edoardo P."/>
            <person name="Giuseppe L.R."/>
            <person name="Gasser R.B."/>
        </authorList>
    </citation>
    <scope>NUCLEOTIDE SEQUENCE [LARGE SCALE GENOMIC DNA]</scope>
    <source>
        <strain evidence="1">ISS120</strain>
    </source>
</reference>
<comment type="caution">
    <text evidence="1">The sequence shown here is derived from an EMBL/GenBank/DDBJ whole genome shotgun (WGS) entry which is preliminary data.</text>
</comment>
<dbReference type="Proteomes" id="UP000054653">
    <property type="component" value="Unassembled WGS sequence"/>
</dbReference>
<dbReference type="EMBL" id="JYDI01000001">
    <property type="protein sequence ID" value="KRY61324.1"/>
    <property type="molecule type" value="Genomic_DNA"/>
</dbReference>